<gene>
    <name evidence="2" type="ORF">TanjilG_29836</name>
</gene>
<evidence type="ECO:0000256" key="1">
    <source>
        <dbReference type="SAM" id="MobiDB-lite"/>
    </source>
</evidence>
<feature type="region of interest" description="Disordered" evidence="1">
    <location>
        <begin position="75"/>
        <end position="102"/>
    </location>
</feature>
<reference evidence="2 3" key="1">
    <citation type="journal article" date="2017" name="Plant Biotechnol. J.">
        <title>A comprehensive draft genome sequence for lupin (Lupinus angustifolius), an emerging health food: insights into plant-microbe interactions and legume evolution.</title>
        <authorList>
            <person name="Hane J.K."/>
            <person name="Ming Y."/>
            <person name="Kamphuis L.G."/>
            <person name="Nelson M.N."/>
            <person name="Garg G."/>
            <person name="Atkins C.A."/>
            <person name="Bayer P.E."/>
            <person name="Bravo A."/>
            <person name="Bringans S."/>
            <person name="Cannon S."/>
            <person name="Edwards D."/>
            <person name="Foley R."/>
            <person name="Gao L.L."/>
            <person name="Harrison M.J."/>
            <person name="Huang W."/>
            <person name="Hurgobin B."/>
            <person name="Li S."/>
            <person name="Liu C.W."/>
            <person name="McGrath A."/>
            <person name="Morahan G."/>
            <person name="Murray J."/>
            <person name="Weller J."/>
            <person name="Jian J."/>
            <person name="Singh K.B."/>
        </authorList>
    </citation>
    <scope>NUCLEOTIDE SEQUENCE</scope>
    <source>
        <strain evidence="3">cv. Tanjil</strain>
        <tissue evidence="2">Whole plant</tissue>
    </source>
</reference>
<sequence>MDVPLAPSFSSNLPTFVAPMNTNEAISCGNGSKVNLNHAGTTTFREVPSCSASNKGNENFNGDFDFLKLALPDPTSSPHFKSTSTLPSCQGTKENQTPSTSEHSFFTLAAKAAQIGKSTARLQNSNVVGGFDQT</sequence>
<dbReference type="Gramene" id="OIW06080">
    <property type="protein sequence ID" value="OIW06080"/>
    <property type="gene ID" value="TanjilG_29836"/>
</dbReference>
<name>A0A4P1RAC5_LUPAN</name>
<evidence type="ECO:0000313" key="3">
    <source>
        <dbReference type="Proteomes" id="UP000188354"/>
    </source>
</evidence>
<accession>A0A4P1RAC5</accession>
<proteinExistence type="predicted"/>
<dbReference type="AlphaFoldDB" id="A0A4P1RAC5"/>
<evidence type="ECO:0000313" key="2">
    <source>
        <dbReference type="EMBL" id="OIW06080.1"/>
    </source>
</evidence>
<organism evidence="2 3">
    <name type="scientific">Lupinus angustifolius</name>
    <name type="common">Narrow-leaved blue lupine</name>
    <dbReference type="NCBI Taxonomy" id="3871"/>
    <lineage>
        <taxon>Eukaryota</taxon>
        <taxon>Viridiplantae</taxon>
        <taxon>Streptophyta</taxon>
        <taxon>Embryophyta</taxon>
        <taxon>Tracheophyta</taxon>
        <taxon>Spermatophyta</taxon>
        <taxon>Magnoliopsida</taxon>
        <taxon>eudicotyledons</taxon>
        <taxon>Gunneridae</taxon>
        <taxon>Pentapetalae</taxon>
        <taxon>rosids</taxon>
        <taxon>fabids</taxon>
        <taxon>Fabales</taxon>
        <taxon>Fabaceae</taxon>
        <taxon>Papilionoideae</taxon>
        <taxon>50 kb inversion clade</taxon>
        <taxon>genistoids sensu lato</taxon>
        <taxon>core genistoids</taxon>
        <taxon>Genisteae</taxon>
        <taxon>Lupinus</taxon>
    </lineage>
</organism>
<protein>
    <submittedName>
        <fullName evidence="2">Uncharacterized protein</fullName>
    </submittedName>
</protein>
<dbReference type="Proteomes" id="UP000188354">
    <property type="component" value="Chromosome LG08"/>
</dbReference>
<dbReference type="EMBL" id="CM007368">
    <property type="protein sequence ID" value="OIW06080.1"/>
    <property type="molecule type" value="Genomic_DNA"/>
</dbReference>
<keyword evidence="3" id="KW-1185">Reference proteome</keyword>